<dbReference type="SMART" id="SM00846">
    <property type="entry name" value="Gp_dh_N"/>
    <property type="match status" value="1"/>
</dbReference>
<feature type="active site" description="Nucleophile" evidence="3">
    <location>
        <position position="151"/>
    </location>
</feature>
<evidence type="ECO:0000256" key="6">
    <source>
        <dbReference type="RuleBase" id="RU000397"/>
    </source>
</evidence>
<dbReference type="FunFam" id="3.40.50.720:FF:000001">
    <property type="entry name" value="Glyceraldehyde-3-phosphate dehydrogenase"/>
    <property type="match status" value="1"/>
</dbReference>
<feature type="binding site" evidence="4">
    <location>
        <position position="311"/>
    </location>
    <ligand>
        <name>NAD(+)</name>
        <dbReference type="ChEBI" id="CHEBI:57540"/>
    </ligand>
</feature>
<evidence type="ECO:0000256" key="5">
    <source>
        <dbReference type="PIRSR" id="PIRSR000149-4"/>
    </source>
</evidence>
<dbReference type="Gene3D" id="3.40.50.720">
    <property type="entry name" value="NAD(P)-binding Rossmann-like Domain"/>
    <property type="match status" value="1"/>
</dbReference>
<dbReference type="PROSITE" id="PS00071">
    <property type="entry name" value="GAPDH"/>
    <property type="match status" value="1"/>
</dbReference>
<dbReference type="OrthoDB" id="9803304at2"/>
<dbReference type="EC" id="1.2.1.72" evidence="8"/>
<proteinExistence type="inferred from homology"/>
<dbReference type="InterPro" id="IPR020829">
    <property type="entry name" value="GlycerAld_3-P_DH_cat"/>
</dbReference>
<evidence type="ECO:0000256" key="3">
    <source>
        <dbReference type="PIRSR" id="PIRSR000149-1"/>
    </source>
</evidence>
<dbReference type="GO" id="GO:0051287">
    <property type="term" value="F:NAD binding"/>
    <property type="evidence" value="ECO:0007669"/>
    <property type="project" value="InterPro"/>
</dbReference>
<dbReference type="PIRSF" id="PIRSF000149">
    <property type="entry name" value="GAP_DH"/>
    <property type="match status" value="1"/>
</dbReference>
<keyword evidence="2 8" id="KW-0560">Oxidoreductase</keyword>
<feature type="binding site" evidence="4">
    <location>
        <position position="37"/>
    </location>
    <ligand>
        <name>NAD(+)</name>
        <dbReference type="ChEBI" id="CHEBI:57540"/>
    </ligand>
</feature>
<evidence type="ECO:0000256" key="1">
    <source>
        <dbReference type="ARBA" id="ARBA00011881"/>
    </source>
</evidence>
<dbReference type="Gene3D" id="3.30.360.10">
    <property type="entry name" value="Dihydrodipicolinate Reductase, domain 2"/>
    <property type="match status" value="1"/>
</dbReference>
<sequence length="330" mass="35401">MTIRVVINGFGRIGRTVLRQLLTGAQHSDIEVVAINDIAPPETCAYLFKYDSVYGPFPGQVHLSGDVLTAGDHAVPVWTHTDLAKVDLTGVDVVLECTGRAVTRDVAEAGLTAGADAVLISGPSPVADVTVVMGANERELGQHRIVSNASCTTNAIAPLMRAVDLGLGIERAHITTIHCYTGSQPTVDVPGPSLERSRAAAVSMIPTTTSAAHQITQVLPEFQDRLTVSAVRVPSLSVSAVDAVIQLSGVRDEPLGDFIQNLFRDDPVIGVTEDPCVSTDMRARPESLILATRETQILGQNQLRLFGWYDNEWGFSARMIDMTRHMAARA</sequence>
<comment type="subunit">
    <text evidence="1">Homotetramer.</text>
</comment>
<dbReference type="Pfam" id="PF02800">
    <property type="entry name" value="Gp_dh_C"/>
    <property type="match status" value="1"/>
</dbReference>
<evidence type="ECO:0000313" key="9">
    <source>
        <dbReference type="Proteomes" id="UP000193623"/>
    </source>
</evidence>
<keyword evidence="9" id="KW-1185">Reference proteome</keyword>
<evidence type="ECO:0000256" key="2">
    <source>
        <dbReference type="ARBA" id="ARBA00023002"/>
    </source>
</evidence>
<keyword evidence="4" id="KW-0520">NAD</keyword>
<dbReference type="PANTHER" id="PTHR43148">
    <property type="entry name" value="GLYCERALDEHYDE-3-PHOSPHATE DEHYDROGENASE 2"/>
    <property type="match status" value="1"/>
</dbReference>
<organism evidence="8 9">
    <name type="scientific">Pseudooctadecabacter jejudonensis</name>
    <dbReference type="NCBI Taxonomy" id="1391910"/>
    <lineage>
        <taxon>Bacteria</taxon>
        <taxon>Pseudomonadati</taxon>
        <taxon>Pseudomonadota</taxon>
        <taxon>Alphaproteobacteria</taxon>
        <taxon>Rhodobacterales</taxon>
        <taxon>Paracoccaceae</taxon>
        <taxon>Pseudooctadecabacter</taxon>
    </lineage>
</organism>
<dbReference type="GO" id="GO:0048001">
    <property type="term" value="F:erythrose-4-phosphate dehydrogenase activity"/>
    <property type="evidence" value="ECO:0007669"/>
    <property type="project" value="UniProtKB-EC"/>
</dbReference>
<evidence type="ECO:0000259" key="7">
    <source>
        <dbReference type="SMART" id="SM00846"/>
    </source>
</evidence>
<dbReference type="EMBL" id="FWFT01000001">
    <property type="protein sequence ID" value="SLN13509.1"/>
    <property type="molecule type" value="Genomic_DNA"/>
</dbReference>
<dbReference type="SUPFAM" id="SSF55347">
    <property type="entry name" value="Glyceraldehyde-3-phosphate dehydrogenase-like, C-terminal domain"/>
    <property type="match status" value="1"/>
</dbReference>
<dbReference type="CDD" id="cd05214">
    <property type="entry name" value="GAPDH_I_N"/>
    <property type="match status" value="1"/>
</dbReference>
<feature type="domain" description="Glyceraldehyde 3-phosphate dehydrogenase NAD(P) binding" evidence="7">
    <location>
        <begin position="3"/>
        <end position="151"/>
    </location>
</feature>
<dbReference type="Pfam" id="PF00044">
    <property type="entry name" value="Gp_dh_N"/>
    <property type="match status" value="1"/>
</dbReference>
<feature type="binding site" evidence="4">
    <location>
        <begin position="12"/>
        <end position="13"/>
    </location>
    <ligand>
        <name>NAD(+)</name>
        <dbReference type="ChEBI" id="CHEBI:57540"/>
    </ligand>
</feature>
<reference evidence="8 9" key="1">
    <citation type="submission" date="2017-03" db="EMBL/GenBank/DDBJ databases">
        <authorList>
            <person name="Afonso C.L."/>
            <person name="Miller P.J."/>
            <person name="Scott M.A."/>
            <person name="Spackman E."/>
            <person name="Goraichik I."/>
            <person name="Dimitrov K.M."/>
            <person name="Suarez D.L."/>
            <person name="Swayne D.E."/>
        </authorList>
    </citation>
    <scope>NUCLEOTIDE SEQUENCE [LARGE SCALE GENOMIC DNA]</scope>
    <source>
        <strain evidence="8 9">CECT 8397</strain>
    </source>
</reference>
<dbReference type="InterPro" id="IPR020828">
    <property type="entry name" value="GlycerAld_3-P_DH_NAD(P)-bd"/>
</dbReference>
<dbReference type="InterPro" id="IPR020830">
    <property type="entry name" value="GlycerAld_3-P_DH_AS"/>
</dbReference>
<name>A0A1Y5RCM4_9RHOB</name>
<protein>
    <submittedName>
        <fullName evidence="8">D-erythrose-4-phosphate dehydrogenase</fullName>
        <ecNumber evidence="8">1.2.1.72</ecNumber>
    </submittedName>
</protein>
<keyword evidence="4" id="KW-0547">Nucleotide-binding</keyword>
<evidence type="ECO:0000256" key="4">
    <source>
        <dbReference type="PIRSR" id="PIRSR000149-3"/>
    </source>
</evidence>
<evidence type="ECO:0000313" key="8">
    <source>
        <dbReference type="EMBL" id="SLN13509.1"/>
    </source>
</evidence>
<comment type="similarity">
    <text evidence="6">Belongs to the glyceraldehyde-3-phosphate dehydrogenase family.</text>
</comment>
<dbReference type="AlphaFoldDB" id="A0A1Y5RCM4"/>
<dbReference type="RefSeq" id="WP_085862721.1">
    <property type="nucleotide sequence ID" value="NZ_FWFT01000001.1"/>
</dbReference>
<dbReference type="InterPro" id="IPR036291">
    <property type="entry name" value="NAD(P)-bd_dom_sf"/>
</dbReference>
<dbReference type="PRINTS" id="PR00078">
    <property type="entry name" value="G3PDHDRGNASE"/>
</dbReference>
<dbReference type="InterPro" id="IPR020831">
    <property type="entry name" value="GlycerAld/Erythrose_P_DH"/>
</dbReference>
<gene>
    <name evidence="8" type="primary">epd</name>
    <name evidence="8" type="ORF">PSJ8397_00225</name>
</gene>
<dbReference type="Proteomes" id="UP000193623">
    <property type="component" value="Unassembled WGS sequence"/>
</dbReference>
<feature type="site" description="Activates thiol group during catalysis" evidence="5">
    <location>
        <position position="178"/>
    </location>
</feature>
<accession>A0A1Y5RCM4</accession>
<dbReference type="SUPFAM" id="SSF51735">
    <property type="entry name" value="NAD(P)-binding Rossmann-fold domains"/>
    <property type="match status" value="1"/>
</dbReference>
<feature type="binding site" evidence="4">
    <location>
        <position position="121"/>
    </location>
    <ligand>
        <name>NAD(+)</name>
        <dbReference type="ChEBI" id="CHEBI:57540"/>
    </ligand>
</feature>